<dbReference type="InterPro" id="IPR019533">
    <property type="entry name" value="Peptidase_S26"/>
</dbReference>
<evidence type="ECO:0000256" key="2">
    <source>
        <dbReference type="ARBA" id="ARBA00019685"/>
    </source>
</evidence>
<evidence type="ECO:0000256" key="1">
    <source>
        <dbReference type="ARBA" id="ARBA00004648"/>
    </source>
</evidence>
<protein>
    <recommendedName>
        <fullName evidence="2">Signal peptidase complex catalytic subunit SEC11</fullName>
    </recommendedName>
    <alternativeName>
        <fullName evidence="3">Signal peptidase complex catalytic subunit sec11</fullName>
    </alternativeName>
</protein>
<evidence type="ECO:0000313" key="9">
    <source>
        <dbReference type="Proteomes" id="UP000051487"/>
    </source>
</evidence>
<evidence type="ECO:0000313" key="8">
    <source>
        <dbReference type="EMBL" id="GAQ05251.1"/>
    </source>
</evidence>
<dbReference type="GO" id="GO:0006465">
    <property type="term" value="P:signal peptide processing"/>
    <property type="evidence" value="ECO:0007669"/>
    <property type="project" value="InterPro"/>
</dbReference>
<dbReference type="Proteomes" id="UP000051487">
    <property type="component" value="Unassembled WGS sequence"/>
</dbReference>
<dbReference type="EMBL" id="BCLY01000004">
    <property type="protein sequence ID" value="GAQ05251.1"/>
    <property type="molecule type" value="Genomic_DNA"/>
</dbReference>
<comment type="function">
    <text evidence="6">Catalytic component of the signal peptidase complex (SPC) which catalyzes the cleavage of N-terminal signal sequences from nascent proteins as they are translocated into the lumen of the endoplasmic reticulum. Specifically cleaves N-terminal signal peptides that contain a hydrophobic alpha-helix (h-region) shorter than 18-20 amino acids.</text>
</comment>
<keyword evidence="4" id="KW-0256">Endoplasmic reticulum</keyword>
<proteinExistence type="predicted"/>
<dbReference type="GO" id="GO:0005789">
    <property type="term" value="C:endoplasmic reticulum membrane"/>
    <property type="evidence" value="ECO:0007669"/>
    <property type="project" value="UniProtKB-SubCell"/>
</dbReference>
<reference evidence="8 9" key="1">
    <citation type="submission" date="2015-11" db="EMBL/GenBank/DDBJ databases">
        <title>Aspergillus lentulus strain IFM 54703T.</title>
        <authorList>
            <person name="Kusuya Y."/>
            <person name="Sakai K."/>
            <person name="Kamei K."/>
            <person name="Takahashi H."/>
            <person name="Yaguchi T."/>
        </authorList>
    </citation>
    <scope>NUCLEOTIDE SEQUENCE [LARGE SCALE GENOMIC DNA]</scope>
    <source>
        <strain evidence="8 9">IFM 54703</strain>
    </source>
</reference>
<evidence type="ECO:0000256" key="3">
    <source>
        <dbReference type="ARBA" id="ARBA00021755"/>
    </source>
</evidence>
<sequence>MRSVLNGILAIAQVVAACFMAWKALSIWAGMPYPVMIVTTESMAPAFVPGDVLFISNHHRNVAIGDMPSNPDLTQLNLTKRDNNLIDDTLLYPDGQNYLARSQVLGLFGVTYPSWDGLSSSYRIPHAFGSSLSCYVGVLA</sequence>
<name>A0AAN4PF87_ASPLE</name>
<comment type="caution">
    <text evidence="8">The sequence shown here is derived from an EMBL/GenBank/DDBJ whole genome shotgun (WGS) entry which is preliminary data.</text>
</comment>
<accession>A0AAN4PF87</accession>
<dbReference type="PANTHER" id="PTHR10806:SF6">
    <property type="entry name" value="SIGNAL PEPTIDASE COMPLEX CATALYTIC SUBUNIT SEC11"/>
    <property type="match status" value="1"/>
</dbReference>
<evidence type="ECO:0000256" key="6">
    <source>
        <dbReference type="ARBA" id="ARBA00045533"/>
    </source>
</evidence>
<keyword evidence="5" id="KW-0812">Transmembrane</keyword>
<gene>
    <name evidence="8" type="ORF">ALT_2572</name>
</gene>
<dbReference type="PROSITE" id="PS51257">
    <property type="entry name" value="PROKAR_LIPOPROTEIN"/>
    <property type="match status" value="1"/>
</dbReference>
<dbReference type="AlphaFoldDB" id="A0AAN4PF87"/>
<comment type="subcellular location">
    <subcellularLocation>
        <location evidence="1">Endoplasmic reticulum membrane</location>
        <topology evidence="1">Single-pass type II membrane protein</topology>
    </subcellularLocation>
</comment>
<organism evidence="8 9">
    <name type="scientific">Aspergillus lentulus</name>
    <dbReference type="NCBI Taxonomy" id="293939"/>
    <lineage>
        <taxon>Eukaryota</taxon>
        <taxon>Fungi</taxon>
        <taxon>Dikarya</taxon>
        <taxon>Ascomycota</taxon>
        <taxon>Pezizomycotina</taxon>
        <taxon>Eurotiomycetes</taxon>
        <taxon>Eurotiomycetidae</taxon>
        <taxon>Eurotiales</taxon>
        <taxon>Aspergillaceae</taxon>
        <taxon>Aspergillus</taxon>
        <taxon>Aspergillus subgen. Fumigati</taxon>
    </lineage>
</organism>
<dbReference type="CDD" id="cd06530">
    <property type="entry name" value="S26_SPase_I"/>
    <property type="match status" value="1"/>
</dbReference>
<dbReference type="InterPro" id="IPR001733">
    <property type="entry name" value="Peptidase_S26B"/>
</dbReference>
<comment type="subunit">
    <text evidence="7">Component of the signal peptidase complex (SPC) composed of a catalytic subunit SEC11 and three accessory subunits SPC1, SPC2 and SPC3. The complex induces a local thinning of the ER membrane which is used to measure the length of the signal peptide (SP) h-region of protein substrates. This ensures the selectivity of the complex towards h-regions shorter than 18-20 amino acids. SPC associates with the translocon complex.</text>
</comment>
<dbReference type="PANTHER" id="PTHR10806">
    <property type="entry name" value="SIGNAL PEPTIDASE COMPLEX CATALYTIC SUBUNIT SEC11"/>
    <property type="match status" value="1"/>
</dbReference>
<dbReference type="GO" id="GO:0004252">
    <property type="term" value="F:serine-type endopeptidase activity"/>
    <property type="evidence" value="ECO:0007669"/>
    <property type="project" value="InterPro"/>
</dbReference>
<evidence type="ECO:0000256" key="4">
    <source>
        <dbReference type="ARBA" id="ARBA00022824"/>
    </source>
</evidence>
<evidence type="ECO:0000256" key="7">
    <source>
        <dbReference type="ARBA" id="ARBA00047037"/>
    </source>
</evidence>
<evidence type="ECO:0000256" key="5">
    <source>
        <dbReference type="ARBA" id="ARBA00022968"/>
    </source>
</evidence>
<keyword evidence="5" id="KW-0735">Signal-anchor</keyword>